<dbReference type="Proteomes" id="UP001302126">
    <property type="component" value="Unassembled WGS sequence"/>
</dbReference>
<evidence type="ECO:0000313" key="2">
    <source>
        <dbReference type="EMBL" id="KAK4182726.1"/>
    </source>
</evidence>
<reference evidence="2" key="2">
    <citation type="submission" date="2023-05" db="EMBL/GenBank/DDBJ databases">
        <authorList>
            <consortium name="Lawrence Berkeley National Laboratory"/>
            <person name="Steindorff A."/>
            <person name="Hensen N."/>
            <person name="Bonometti L."/>
            <person name="Westerberg I."/>
            <person name="Brannstrom I.O."/>
            <person name="Guillou S."/>
            <person name="Cros-Aarteil S."/>
            <person name="Calhoun S."/>
            <person name="Haridas S."/>
            <person name="Kuo A."/>
            <person name="Mondo S."/>
            <person name="Pangilinan J."/>
            <person name="Riley R."/>
            <person name="Labutti K."/>
            <person name="Andreopoulos B."/>
            <person name="Lipzen A."/>
            <person name="Chen C."/>
            <person name="Yanf M."/>
            <person name="Daum C."/>
            <person name="Ng V."/>
            <person name="Clum A."/>
            <person name="Ohm R."/>
            <person name="Martin F."/>
            <person name="Silar P."/>
            <person name="Natvig D."/>
            <person name="Lalanne C."/>
            <person name="Gautier V."/>
            <person name="Ament-Velasquez S.L."/>
            <person name="Kruys A."/>
            <person name="Hutchinson M.I."/>
            <person name="Powell A.J."/>
            <person name="Barry K."/>
            <person name="Miller A.N."/>
            <person name="Grigoriev I.V."/>
            <person name="Debuchy R."/>
            <person name="Gladieux P."/>
            <person name="Thoren M.H."/>
            <person name="Johannesson H."/>
        </authorList>
    </citation>
    <scope>NUCLEOTIDE SEQUENCE</scope>
    <source>
        <strain evidence="2">PSN309</strain>
    </source>
</reference>
<sequence length="351" mass="39780">MESAFQPPRPTPSALGKRKLTPTMADEYPVHRQKTFRETRQARMLSNLSPLARSLLNGEVDYALVSTEGVTADIPDYSGLPITLSDPEPDTSGLPIPPSDESFDEPKYYGPSLHGHCVDVPFTGYKEDDKDFIKDDDEPSAEPGPREWGMHDCLGHPTRITGVAPPLRLEEPFLPARFSSEWKFFDSSKELGHAHILDLDYFSRTTDPSTFRACDCICTILYRFNRRLAQYFFAHNDRNGAFMRLLITDKRFHKAGLPTWILSRRENIIHIESYSASSDDESLSYQAEVVKGGRCESIPDEFRPKAAASDEEEIGAILGRSLVLEKPWDYKPYHQINIFVEAGKVHRNWPG</sequence>
<evidence type="ECO:0000256" key="1">
    <source>
        <dbReference type="SAM" id="MobiDB-lite"/>
    </source>
</evidence>
<feature type="non-terminal residue" evidence="2">
    <location>
        <position position="351"/>
    </location>
</feature>
<protein>
    <submittedName>
        <fullName evidence="2">Uncharacterized protein</fullName>
    </submittedName>
</protein>
<evidence type="ECO:0000313" key="3">
    <source>
        <dbReference type="Proteomes" id="UP001302126"/>
    </source>
</evidence>
<organism evidence="2 3">
    <name type="scientific">Podospora australis</name>
    <dbReference type="NCBI Taxonomy" id="1536484"/>
    <lineage>
        <taxon>Eukaryota</taxon>
        <taxon>Fungi</taxon>
        <taxon>Dikarya</taxon>
        <taxon>Ascomycota</taxon>
        <taxon>Pezizomycotina</taxon>
        <taxon>Sordariomycetes</taxon>
        <taxon>Sordariomycetidae</taxon>
        <taxon>Sordariales</taxon>
        <taxon>Podosporaceae</taxon>
        <taxon>Podospora</taxon>
    </lineage>
</organism>
<comment type="caution">
    <text evidence="2">The sequence shown here is derived from an EMBL/GenBank/DDBJ whole genome shotgun (WGS) entry which is preliminary data.</text>
</comment>
<feature type="region of interest" description="Disordered" evidence="1">
    <location>
        <begin position="1"/>
        <end position="33"/>
    </location>
</feature>
<dbReference type="EMBL" id="MU864618">
    <property type="protein sequence ID" value="KAK4182726.1"/>
    <property type="molecule type" value="Genomic_DNA"/>
</dbReference>
<name>A0AAN6WJ07_9PEZI</name>
<dbReference type="AlphaFoldDB" id="A0AAN6WJ07"/>
<reference evidence="2" key="1">
    <citation type="journal article" date="2023" name="Mol. Phylogenet. Evol.">
        <title>Genome-scale phylogeny and comparative genomics of the fungal order Sordariales.</title>
        <authorList>
            <person name="Hensen N."/>
            <person name="Bonometti L."/>
            <person name="Westerberg I."/>
            <person name="Brannstrom I.O."/>
            <person name="Guillou S."/>
            <person name="Cros-Aarteil S."/>
            <person name="Calhoun S."/>
            <person name="Haridas S."/>
            <person name="Kuo A."/>
            <person name="Mondo S."/>
            <person name="Pangilinan J."/>
            <person name="Riley R."/>
            <person name="LaButti K."/>
            <person name="Andreopoulos B."/>
            <person name="Lipzen A."/>
            <person name="Chen C."/>
            <person name="Yan M."/>
            <person name="Daum C."/>
            <person name="Ng V."/>
            <person name="Clum A."/>
            <person name="Steindorff A."/>
            <person name="Ohm R.A."/>
            <person name="Martin F."/>
            <person name="Silar P."/>
            <person name="Natvig D.O."/>
            <person name="Lalanne C."/>
            <person name="Gautier V."/>
            <person name="Ament-Velasquez S.L."/>
            <person name="Kruys A."/>
            <person name="Hutchinson M.I."/>
            <person name="Powell A.J."/>
            <person name="Barry K."/>
            <person name="Miller A.N."/>
            <person name="Grigoriev I.V."/>
            <person name="Debuchy R."/>
            <person name="Gladieux P."/>
            <person name="Hiltunen Thoren M."/>
            <person name="Johannesson H."/>
        </authorList>
    </citation>
    <scope>NUCLEOTIDE SEQUENCE</scope>
    <source>
        <strain evidence="2">PSN309</strain>
    </source>
</reference>
<keyword evidence="3" id="KW-1185">Reference proteome</keyword>
<accession>A0AAN6WJ07</accession>
<proteinExistence type="predicted"/>
<gene>
    <name evidence="2" type="ORF">QBC35DRAFT_467880</name>
</gene>